<evidence type="ECO:0000256" key="10">
    <source>
        <dbReference type="ARBA" id="ARBA00023235"/>
    </source>
</evidence>
<keyword evidence="4 11" id="KW-0004">4Fe-4S</keyword>
<dbReference type="InterPro" id="IPR003739">
    <property type="entry name" value="Lys_aminomutase/Glu_NH3_mut"/>
</dbReference>
<keyword evidence="5" id="KW-0949">S-adenosyl-L-methionine</keyword>
<name>A0A212JEA2_9PROT</name>
<feature type="binding site" evidence="11">
    <location>
        <position position="73"/>
    </location>
    <ligand>
        <name>[4Fe-4S] cluster</name>
        <dbReference type="ChEBI" id="CHEBI:49883"/>
        <note>4Fe-4S-S-AdoMet</note>
    </ligand>
</feature>
<keyword evidence="10" id="KW-0413">Isomerase</keyword>
<comment type="cofactor">
    <cofactor evidence="2">
        <name>[4Fe-4S] cluster</name>
        <dbReference type="ChEBI" id="CHEBI:49883"/>
    </cofactor>
</comment>
<feature type="modified residue" description="N6-(pyridoxal phosphate)lysine" evidence="12">
    <location>
        <position position="282"/>
    </location>
</feature>
<gene>
    <name evidence="15" type="ORF">KL86APRO_10925</name>
</gene>
<dbReference type="InterPro" id="IPR058240">
    <property type="entry name" value="rSAM_sf"/>
</dbReference>
<evidence type="ECO:0000256" key="13">
    <source>
        <dbReference type="SAM" id="MobiDB-lite"/>
    </source>
</evidence>
<organism evidence="15">
    <name type="scientific">uncultured Alphaproteobacteria bacterium</name>
    <dbReference type="NCBI Taxonomy" id="91750"/>
    <lineage>
        <taxon>Bacteria</taxon>
        <taxon>Pseudomonadati</taxon>
        <taxon>Pseudomonadota</taxon>
        <taxon>Alphaproteobacteria</taxon>
        <taxon>environmental samples</taxon>
    </lineage>
</organism>
<dbReference type="PROSITE" id="PS51918">
    <property type="entry name" value="RADICAL_SAM"/>
    <property type="match status" value="1"/>
</dbReference>
<evidence type="ECO:0000256" key="2">
    <source>
        <dbReference type="ARBA" id="ARBA00001966"/>
    </source>
</evidence>
<evidence type="ECO:0000259" key="14">
    <source>
        <dbReference type="PROSITE" id="PS51918"/>
    </source>
</evidence>
<comment type="similarity">
    <text evidence="3">Belongs to the radical SAM superfamily. KamA family.</text>
</comment>
<proteinExistence type="inferred from homology"/>
<evidence type="ECO:0000256" key="12">
    <source>
        <dbReference type="PIRSR" id="PIRSR603739-50"/>
    </source>
</evidence>
<dbReference type="Pfam" id="PF04055">
    <property type="entry name" value="Radical_SAM"/>
    <property type="match status" value="1"/>
</dbReference>
<dbReference type="PANTHER" id="PTHR30538">
    <property type="entry name" value="LYSINE 2,3-AMINOMUTASE-RELATED"/>
    <property type="match status" value="1"/>
</dbReference>
<dbReference type="SUPFAM" id="SSF102114">
    <property type="entry name" value="Radical SAM enzymes"/>
    <property type="match status" value="1"/>
</dbReference>
<dbReference type="PIRSF" id="PIRSF004911">
    <property type="entry name" value="DUF160"/>
    <property type="match status" value="1"/>
</dbReference>
<protein>
    <submittedName>
        <fullName evidence="15">Lysine 2,3-aminomutase</fullName>
    </submittedName>
</protein>
<evidence type="ECO:0000256" key="1">
    <source>
        <dbReference type="ARBA" id="ARBA00001933"/>
    </source>
</evidence>
<dbReference type="NCBIfam" id="TIGR00238">
    <property type="entry name" value="KamA family radical SAM protein"/>
    <property type="match status" value="1"/>
</dbReference>
<evidence type="ECO:0000256" key="6">
    <source>
        <dbReference type="ARBA" id="ARBA00022723"/>
    </source>
</evidence>
<accession>A0A212JEA2</accession>
<evidence type="ECO:0000256" key="9">
    <source>
        <dbReference type="ARBA" id="ARBA00023014"/>
    </source>
</evidence>
<dbReference type="EMBL" id="FLUO01000001">
    <property type="protein sequence ID" value="SBV97750.1"/>
    <property type="molecule type" value="Genomic_DNA"/>
</dbReference>
<dbReference type="InterPro" id="IPR007197">
    <property type="entry name" value="rSAM"/>
</dbReference>
<feature type="domain" description="Radical SAM core" evidence="14">
    <location>
        <begin position="59"/>
        <end position="271"/>
    </location>
</feature>
<feature type="region of interest" description="Disordered" evidence="13">
    <location>
        <begin position="23"/>
        <end position="53"/>
    </location>
</feature>
<evidence type="ECO:0000313" key="15">
    <source>
        <dbReference type="EMBL" id="SBV97750.1"/>
    </source>
</evidence>
<dbReference type="GO" id="GO:0016853">
    <property type="term" value="F:isomerase activity"/>
    <property type="evidence" value="ECO:0007669"/>
    <property type="project" value="UniProtKB-KW"/>
</dbReference>
<evidence type="ECO:0000256" key="7">
    <source>
        <dbReference type="ARBA" id="ARBA00022898"/>
    </source>
</evidence>
<dbReference type="SFLD" id="SFLDG01070">
    <property type="entry name" value="PLP-dependent"/>
    <property type="match status" value="1"/>
</dbReference>
<evidence type="ECO:0000256" key="8">
    <source>
        <dbReference type="ARBA" id="ARBA00023004"/>
    </source>
</evidence>
<dbReference type="PANTHER" id="PTHR30538:SF1">
    <property type="entry name" value="L-LYSINE 2,3-AMINOMUTASE"/>
    <property type="match status" value="1"/>
</dbReference>
<feature type="binding site" evidence="11">
    <location>
        <position position="77"/>
    </location>
    <ligand>
        <name>[4Fe-4S] cluster</name>
        <dbReference type="ChEBI" id="CHEBI:49883"/>
        <note>4Fe-4S-S-AdoMet</note>
    </ligand>
</feature>
<dbReference type="CDD" id="cd01335">
    <property type="entry name" value="Radical_SAM"/>
    <property type="match status" value="1"/>
</dbReference>
<keyword evidence="6 11" id="KW-0479">Metal-binding</keyword>
<keyword evidence="7 12" id="KW-0663">Pyridoxal phosphate</keyword>
<evidence type="ECO:0000256" key="4">
    <source>
        <dbReference type="ARBA" id="ARBA00022485"/>
    </source>
</evidence>
<keyword evidence="9 11" id="KW-0411">Iron-sulfur</keyword>
<keyword evidence="8" id="KW-0408">Iron</keyword>
<dbReference type="InterPro" id="IPR013785">
    <property type="entry name" value="Aldolase_TIM"/>
</dbReference>
<evidence type="ECO:0000256" key="3">
    <source>
        <dbReference type="ARBA" id="ARBA00008703"/>
    </source>
</evidence>
<dbReference type="GO" id="GO:0051539">
    <property type="term" value="F:4 iron, 4 sulfur cluster binding"/>
    <property type="evidence" value="ECO:0007669"/>
    <property type="project" value="UniProtKB-KW"/>
</dbReference>
<evidence type="ECO:0000256" key="11">
    <source>
        <dbReference type="PIRSR" id="PIRSR004911-1"/>
    </source>
</evidence>
<dbReference type="Gene3D" id="3.20.20.70">
    <property type="entry name" value="Aldolase class I"/>
    <property type="match status" value="1"/>
</dbReference>
<dbReference type="AlphaFoldDB" id="A0A212JEA2"/>
<sequence length="323" mass="34876">MPPRELPELIPPHLRALAARSPAVARQFAPDPREAVTTPDDRDDPIGDHVHSPMPGLVHRYPDRVLLLPTLACAAHCRFCFRRDRVGAKGMSDAEIDAALAYIAARPAIREAILSGGDPLTDPRLATLLGRLDALDSLDWLRIHTRLPVHDPKRALRVAAALPAERRAALWIALHVNHADELTPETRAAIRALQAKGIFLVSQTVLLKGVNDDAETLAALFRALVGLGVKPYYLHHPDRAAGTEHFRVPLARGRAIAESLRATLSGLAQPAYILDIPGGHGKVWATDAFVTPAANGWVARATDGSLHPYPADADTEVAPAEAK</sequence>
<dbReference type="SFLD" id="SFLDS00029">
    <property type="entry name" value="Radical_SAM"/>
    <property type="match status" value="1"/>
</dbReference>
<dbReference type="GO" id="GO:0046872">
    <property type="term" value="F:metal ion binding"/>
    <property type="evidence" value="ECO:0007669"/>
    <property type="project" value="UniProtKB-KW"/>
</dbReference>
<feature type="binding site" evidence="11">
    <location>
        <position position="80"/>
    </location>
    <ligand>
        <name>[4Fe-4S] cluster</name>
        <dbReference type="ChEBI" id="CHEBI:49883"/>
        <note>4Fe-4S-S-AdoMet</note>
    </ligand>
</feature>
<reference evidence="15" key="1">
    <citation type="submission" date="2016-04" db="EMBL/GenBank/DDBJ databases">
        <authorList>
            <person name="Evans L.H."/>
            <person name="Alamgir A."/>
            <person name="Owens N."/>
            <person name="Weber N.D."/>
            <person name="Virtaneva K."/>
            <person name="Barbian K."/>
            <person name="Babar A."/>
            <person name="Rosenke K."/>
        </authorList>
    </citation>
    <scope>NUCLEOTIDE SEQUENCE</scope>
    <source>
        <strain evidence="15">86</strain>
    </source>
</reference>
<comment type="cofactor">
    <cofactor evidence="1 12">
        <name>pyridoxal 5'-phosphate</name>
        <dbReference type="ChEBI" id="CHEBI:597326"/>
    </cofactor>
</comment>
<evidence type="ECO:0000256" key="5">
    <source>
        <dbReference type="ARBA" id="ARBA00022691"/>
    </source>
</evidence>